<name>A0ABP0KE24_9DINO</name>
<comment type="caution">
    <text evidence="1">The sequence shown here is derived from an EMBL/GenBank/DDBJ whole genome shotgun (WGS) entry which is preliminary data.</text>
</comment>
<accession>A0ABP0KE24</accession>
<sequence>AFAEFHVNVEPGAMHRGASRWPKAVPGRTPGAQLVPLVDEPLLPKSPSLGNR</sequence>
<organism evidence="1 2">
    <name type="scientific">Durusdinium trenchii</name>
    <dbReference type="NCBI Taxonomy" id="1381693"/>
    <lineage>
        <taxon>Eukaryota</taxon>
        <taxon>Sar</taxon>
        <taxon>Alveolata</taxon>
        <taxon>Dinophyceae</taxon>
        <taxon>Suessiales</taxon>
        <taxon>Symbiodiniaceae</taxon>
        <taxon>Durusdinium</taxon>
    </lineage>
</organism>
<feature type="non-terminal residue" evidence="1">
    <location>
        <position position="1"/>
    </location>
</feature>
<gene>
    <name evidence="1" type="ORF">SCF082_LOCUS16825</name>
</gene>
<protein>
    <submittedName>
        <fullName evidence="1">Uncharacterized protein</fullName>
    </submittedName>
</protein>
<dbReference type="Proteomes" id="UP001642464">
    <property type="component" value="Unassembled WGS sequence"/>
</dbReference>
<feature type="non-terminal residue" evidence="1">
    <location>
        <position position="52"/>
    </location>
</feature>
<dbReference type="EMBL" id="CAXAMM010011057">
    <property type="protein sequence ID" value="CAK9024891.1"/>
    <property type="molecule type" value="Genomic_DNA"/>
</dbReference>
<proteinExistence type="predicted"/>
<reference evidence="1 2" key="1">
    <citation type="submission" date="2024-02" db="EMBL/GenBank/DDBJ databases">
        <authorList>
            <person name="Chen Y."/>
            <person name="Shah S."/>
            <person name="Dougan E. K."/>
            <person name="Thang M."/>
            <person name="Chan C."/>
        </authorList>
    </citation>
    <scope>NUCLEOTIDE SEQUENCE [LARGE SCALE GENOMIC DNA]</scope>
</reference>
<keyword evidence="2" id="KW-1185">Reference proteome</keyword>
<evidence type="ECO:0000313" key="2">
    <source>
        <dbReference type="Proteomes" id="UP001642464"/>
    </source>
</evidence>
<evidence type="ECO:0000313" key="1">
    <source>
        <dbReference type="EMBL" id="CAK9024891.1"/>
    </source>
</evidence>